<dbReference type="Gene3D" id="2.60.40.10">
    <property type="entry name" value="Immunoglobulins"/>
    <property type="match status" value="1"/>
</dbReference>
<dbReference type="InterPro" id="IPR003597">
    <property type="entry name" value="Ig_C1-set"/>
</dbReference>
<dbReference type="PROSITE" id="PS50835">
    <property type="entry name" value="IG_LIKE"/>
    <property type="match status" value="1"/>
</dbReference>
<dbReference type="GO" id="GO:0006955">
    <property type="term" value="P:immune response"/>
    <property type="evidence" value="ECO:0007669"/>
    <property type="project" value="InterPro"/>
</dbReference>
<feature type="transmembrane region" description="Helical" evidence="4">
    <location>
        <begin position="209"/>
        <end position="231"/>
    </location>
</feature>
<dbReference type="PANTHER" id="PTHR19944">
    <property type="entry name" value="MHC CLASS II-RELATED"/>
    <property type="match status" value="1"/>
</dbReference>
<keyword evidence="3" id="KW-0393">Immunoglobulin domain</keyword>
<accession>A0A8S4BL00</accession>
<keyword evidence="4" id="KW-1133">Transmembrane helix</keyword>
<evidence type="ECO:0000259" key="6">
    <source>
        <dbReference type="PROSITE" id="PS50835"/>
    </source>
</evidence>
<sequence length="235" mass="25825">MSAIALCVLTAAVCASATSPGHEFHFSYGCYQSGEVRVDIVVDDDVVGYADFTKKEMVWAIPQLPEFAEQFEKRAYEFAESSIARCHSVLDKAKAADPGAPLRREAPEVSIYTRYEVEGGVVNTLFCLASRFYPPAINFTWERNGVEVSEGASALRYRHNADGSFHRISTLEVTPQEGDVYSCRVDHEASGQPAVQSWELKEKGRSSAAVFFTSSLVLSLMGIGTGVLFLIKKPH</sequence>
<comment type="caution">
    <text evidence="7">The sequence shown here is derived from an EMBL/GenBank/DDBJ whole genome shotgun (WGS) entry which is preliminary data.</text>
</comment>
<dbReference type="InterPro" id="IPR050160">
    <property type="entry name" value="MHC/Immunoglobulin"/>
</dbReference>
<dbReference type="Pfam" id="PF00993">
    <property type="entry name" value="MHC_II_alpha"/>
    <property type="match status" value="1"/>
</dbReference>
<dbReference type="Pfam" id="PF07654">
    <property type="entry name" value="C1-set"/>
    <property type="match status" value="1"/>
</dbReference>
<dbReference type="InterPro" id="IPR011162">
    <property type="entry name" value="MHC_I/II-like_Ag-recog"/>
</dbReference>
<evidence type="ECO:0000256" key="5">
    <source>
        <dbReference type="SAM" id="SignalP"/>
    </source>
</evidence>
<feature type="domain" description="Ig-like" evidence="6">
    <location>
        <begin position="107"/>
        <end position="201"/>
    </location>
</feature>
<dbReference type="Proteomes" id="UP000677803">
    <property type="component" value="Unassembled WGS sequence"/>
</dbReference>
<dbReference type="GO" id="GO:0019882">
    <property type="term" value="P:antigen processing and presentation"/>
    <property type="evidence" value="ECO:0007669"/>
    <property type="project" value="InterPro"/>
</dbReference>
<evidence type="ECO:0000313" key="7">
    <source>
        <dbReference type="EMBL" id="CAG5977500.1"/>
    </source>
</evidence>
<dbReference type="SMART" id="SM00407">
    <property type="entry name" value="IGc1"/>
    <property type="match status" value="1"/>
</dbReference>
<dbReference type="InterPro" id="IPR003006">
    <property type="entry name" value="Ig/MHC_CS"/>
</dbReference>
<dbReference type="AlphaFoldDB" id="A0A8S4BL00"/>
<dbReference type="SUPFAM" id="SSF48726">
    <property type="entry name" value="Immunoglobulin"/>
    <property type="match status" value="1"/>
</dbReference>
<evidence type="ECO:0000313" key="8">
    <source>
        <dbReference type="Proteomes" id="UP000677803"/>
    </source>
</evidence>
<dbReference type="PANTHER" id="PTHR19944:SF86">
    <property type="entry name" value="HLA CLASS II HISTOCOMPATIBILITY ANTIGEN, DR ALPHA CHAIN"/>
    <property type="match status" value="1"/>
</dbReference>
<comment type="similarity">
    <text evidence="1">Belongs to the MHC class II family.</text>
</comment>
<dbReference type="SMART" id="SM00920">
    <property type="entry name" value="MHC_II_alpha"/>
    <property type="match status" value="1"/>
</dbReference>
<dbReference type="InterPro" id="IPR036179">
    <property type="entry name" value="Ig-like_dom_sf"/>
</dbReference>
<evidence type="ECO:0000256" key="4">
    <source>
        <dbReference type="SAM" id="Phobius"/>
    </source>
</evidence>
<dbReference type="InterPro" id="IPR001003">
    <property type="entry name" value="MHC_II_a_N"/>
</dbReference>
<dbReference type="InterPro" id="IPR013783">
    <property type="entry name" value="Ig-like_fold"/>
</dbReference>
<evidence type="ECO:0000256" key="1">
    <source>
        <dbReference type="ARBA" id="ARBA00007394"/>
    </source>
</evidence>
<organism evidence="7 8">
    <name type="scientific">Menidia menidia</name>
    <name type="common">Atlantic silverside</name>
    <dbReference type="NCBI Taxonomy" id="238744"/>
    <lineage>
        <taxon>Eukaryota</taxon>
        <taxon>Metazoa</taxon>
        <taxon>Chordata</taxon>
        <taxon>Craniata</taxon>
        <taxon>Vertebrata</taxon>
        <taxon>Euteleostomi</taxon>
        <taxon>Actinopterygii</taxon>
        <taxon>Neopterygii</taxon>
        <taxon>Teleostei</taxon>
        <taxon>Neoteleostei</taxon>
        <taxon>Acanthomorphata</taxon>
        <taxon>Ovalentaria</taxon>
        <taxon>Atherinomorphae</taxon>
        <taxon>Atheriniformes</taxon>
        <taxon>Atherinopsidae</taxon>
        <taxon>Menidiinae</taxon>
        <taxon>Menidia</taxon>
    </lineage>
</organism>
<keyword evidence="4" id="KW-0472">Membrane</keyword>
<feature type="chain" id="PRO_5035749943" evidence="5">
    <location>
        <begin position="18"/>
        <end position="235"/>
    </location>
</feature>
<protein>
    <submittedName>
        <fullName evidence="7">(Atlantic silverside) hypothetical protein</fullName>
    </submittedName>
</protein>
<keyword evidence="4" id="KW-0812">Transmembrane</keyword>
<proteinExistence type="inferred from homology"/>
<dbReference type="EMBL" id="CAJRST010033334">
    <property type="protein sequence ID" value="CAG5977500.1"/>
    <property type="molecule type" value="Genomic_DNA"/>
</dbReference>
<evidence type="ECO:0000256" key="2">
    <source>
        <dbReference type="ARBA" id="ARBA00023180"/>
    </source>
</evidence>
<reference evidence="7" key="1">
    <citation type="submission" date="2021-05" db="EMBL/GenBank/DDBJ databases">
        <authorList>
            <person name="Tigano A."/>
        </authorList>
    </citation>
    <scope>NUCLEOTIDE SEQUENCE</scope>
</reference>
<keyword evidence="5" id="KW-0732">Signal</keyword>
<dbReference type="PROSITE" id="PS00290">
    <property type="entry name" value="IG_MHC"/>
    <property type="match status" value="1"/>
</dbReference>
<dbReference type="OrthoDB" id="8925804at2759"/>
<keyword evidence="2" id="KW-0325">Glycoprotein</keyword>
<dbReference type="InterPro" id="IPR007110">
    <property type="entry name" value="Ig-like_dom"/>
</dbReference>
<evidence type="ECO:0000256" key="3">
    <source>
        <dbReference type="ARBA" id="ARBA00023319"/>
    </source>
</evidence>
<dbReference type="SUPFAM" id="SSF54452">
    <property type="entry name" value="MHC antigen-recognition domain"/>
    <property type="match status" value="1"/>
</dbReference>
<gene>
    <name evidence="7" type="ORF">MMEN_LOCUS15885</name>
</gene>
<keyword evidence="8" id="KW-1185">Reference proteome</keyword>
<dbReference type="GO" id="GO:0042613">
    <property type="term" value="C:MHC class II protein complex"/>
    <property type="evidence" value="ECO:0007669"/>
    <property type="project" value="InterPro"/>
</dbReference>
<name>A0A8S4BL00_9TELE</name>
<feature type="signal peptide" evidence="5">
    <location>
        <begin position="1"/>
        <end position="17"/>
    </location>
</feature>